<accession>A0A7S3PYI9</accession>
<protein>
    <submittedName>
        <fullName evidence="1">Uncharacterized protein</fullName>
    </submittedName>
</protein>
<dbReference type="AlphaFoldDB" id="A0A7S3PYI9"/>
<reference evidence="1" key="1">
    <citation type="submission" date="2021-01" db="EMBL/GenBank/DDBJ databases">
        <authorList>
            <person name="Corre E."/>
            <person name="Pelletier E."/>
            <person name="Niang G."/>
            <person name="Scheremetjew M."/>
            <person name="Finn R."/>
            <person name="Kale V."/>
            <person name="Holt S."/>
            <person name="Cochrane G."/>
            <person name="Meng A."/>
            <person name="Brown T."/>
            <person name="Cohen L."/>
        </authorList>
    </citation>
    <scope>NUCLEOTIDE SEQUENCE</scope>
    <source>
        <strain evidence="1">MM31A-1</strain>
    </source>
</reference>
<evidence type="ECO:0000313" key="1">
    <source>
        <dbReference type="EMBL" id="CAE0459948.1"/>
    </source>
</evidence>
<dbReference type="EMBL" id="HBIO01006530">
    <property type="protein sequence ID" value="CAE0459948.1"/>
    <property type="molecule type" value="Transcribed_RNA"/>
</dbReference>
<name>A0A7S3PYI9_9STRA</name>
<sequence length="128" mass="14228">MDSFIQYSINDGSLSSLVHVSLHSIGQVQERGASVNKPQATRRERMARLLSFLMKGMEWKMTDRAGPMNERTQNKQYHFIGNTSIQGPGGDATCVGQTWNGSWNQKSWLLWPNACAHTCSVVSLVSLA</sequence>
<gene>
    <name evidence="1" type="ORF">CDEB00056_LOCUS4789</name>
</gene>
<proteinExistence type="predicted"/>
<organism evidence="1">
    <name type="scientific">Chaetoceros debilis</name>
    <dbReference type="NCBI Taxonomy" id="122233"/>
    <lineage>
        <taxon>Eukaryota</taxon>
        <taxon>Sar</taxon>
        <taxon>Stramenopiles</taxon>
        <taxon>Ochrophyta</taxon>
        <taxon>Bacillariophyta</taxon>
        <taxon>Coscinodiscophyceae</taxon>
        <taxon>Chaetocerotophycidae</taxon>
        <taxon>Chaetocerotales</taxon>
        <taxon>Chaetocerotaceae</taxon>
        <taxon>Chaetoceros</taxon>
    </lineage>
</organism>